<name>A0AAU9XM36_9CNID</name>
<sequence>MNKLTQTSEEEIQAVVDKCWQDIGDICGDETVKKSLSSPFDPRIRGWRVVRLFVSSTFADYHAEREVLVKKVVPELREWCEEKSINLIECDLRWGVPKDSTTETTIRTCLGEINRCAAEADGEPFFLNMLGERYGWIPKSSEISKEIKEEYQWIFQTSITHMEIIHAAYKMQNKNALFLLRDSEFLADLPPQMMKAFVDDHPLNKAHLKALKENLRQRYPEQVFDYSCQYGGIDESTGRSKVVKLKGLEVFCQIVLEFFKSAINRSIPTVNQTLSVEEIELSMHNQFIELRGQLVLGRGEEITTVMNYVQHGTISDGSGSGRLPPLIVLGSSGSGKSALMAYCTLEIQNLGLPLFFHFVGACPGSTVPLKLLEKLVRWFNKGFSVEENHFLLTLDADMSVNQLQQEIKKGVEELGKREEVFVIMIDAVNQLADVESQEHMDWLPSSFPHNVRCVISAVTDSRSVILLYDERRALSPVPLPLPDLDTSARQEIVEHKLGKYNKKLDAEQMELLIKSQGASNPLWLSLSCEELRVFGVFETITDHIKSLQNLSALKELLEFIMNRLTAEDEDDNIQKVLGLLACSRGGLGETELQYLLSDDLSKAVAMMVWAQVRRTLKPFLRNIAGRREEERLDFFHASIQEVVLETILQDSEEKKKFHLKLADYFELHCKDKDRVIFMAPEQLKLAGKRKRLLEFLWNEKRSGKPGQWKDRYYEDLRCDMRLLPGTAFSHKVHICRFCDMKRGALSEHSCFICGRFTPWRNDMQAARVCHAHNLLGPPNLVMCYLCRKPAFIDYTMVYLCALCENVAIKRCAMLVTD</sequence>
<keyword evidence="4" id="KW-1185">Reference proteome</keyword>
<comment type="caution">
    <text evidence="3">The sequence shown here is derived from an EMBL/GenBank/DDBJ whole genome shotgun (WGS) entry which is preliminary data.</text>
</comment>
<protein>
    <recommendedName>
        <fullName evidence="2">DUF4062 domain-containing protein</fullName>
    </recommendedName>
</protein>
<reference evidence="3 4" key="1">
    <citation type="submission" date="2022-05" db="EMBL/GenBank/DDBJ databases">
        <authorList>
            <consortium name="Genoscope - CEA"/>
            <person name="William W."/>
        </authorList>
    </citation>
    <scope>NUCLEOTIDE SEQUENCE [LARGE SCALE GENOMIC DNA]</scope>
</reference>
<accession>A0AAU9XM36</accession>
<dbReference type="AlphaFoldDB" id="A0AAU9XM36"/>
<feature type="domain" description="DUF4062" evidence="2">
    <location>
        <begin position="51"/>
        <end position="146"/>
    </location>
</feature>
<gene>
    <name evidence="3" type="ORF">PMEA_00025324</name>
</gene>
<dbReference type="PANTHER" id="PTHR19860:SF42">
    <property type="entry name" value="RING-TYPE DOMAIN-CONTAINING PROTEIN"/>
    <property type="match status" value="1"/>
</dbReference>
<dbReference type="GO" id="GO:0080008">
    <property type="term" value="C:Cul4-RING E3 ubiquitin ligase complex"/>
    <property type="evidence" value="ECO:0007669"/>
    <property type="project" value="TreeGrafter"/>
</dbReference>
<evidence type="ECO:0000256" key="1">
    <source>
        <dbReference type="ARBA" id="ARBA00022737"/>
    </source>
</evidence>
<evidence type="ECO:0000313" key="4">
    <source>
        <dbReference type="Proteomes" id="UP001159428"/>
    </source>
</evidence>
<organism evidence="3 4">
    <name type="scientific">Pocillopora meandrina</name>
    <dbReference type="NCBI Taxonomy" id="46732"/>
    <lineage>
        <taxon>Eukaryota</taxon>
        <taxon>Metazoa</taxon>
        <taxon>Cnidaria</taxon>
        <taxon>Anthozoa</taxon>
        <taxon>Hexacorallia</taxon>
        <taxon>Scleractinia</taxon>
        <taxon>Astrocoeniina</taxon>
        <taxon>Pocilloporidae</taxon>
        <taxon>Pocillopora</taxon>
    </lineage>
</organism>
<dbReference type="Proteomes" id="UP001159428">
    <property type="component" value="Unassembled WGS sequence"/>
</dbReference>
<dbReference type="Pfam" id="PF13271">
    <property type="entry name" value="DUF4062"/>
    <property type="match status" value="1"/>
</dbReference>
<dbReference type="Gene3D" id="3.40.50.300">
    <property type="entry name" value="P-loop containing nucleotide triphosphate hydrolases"/>
    <property type="match status" value="1"/>
</dbReference>
<dbReference type="InterPro" id="IPR027417">
    <property type="entry name" value="P-loop_NTPase"/>
</dbReference>
<evidence type="ECO:0000259" key="2">
    <source>
        <dbReference type="Pfam" id="PF13271"/>
    </source>
</evidence>
<proteinExistence type="predicted"/>
<dbReference type="PANTHER" id="PTHR19860">
    <property type="entry name" value="DDB1- AND CUL4-ASSOCIATED FACTOR 12-RELATED"/>
    <property type="match status" value="1"/>
</dbReference>
<dbReference type="InterPro" id="IPR051191">
    <property type="entry name" value="DCAF12"/>
</dbReference>
<evidence type="ECO:0000313" key="3">
    <source>
        <dbReference type="EMBL" id="CAH3151666.1"/>
    </source>
</evidence>
<dbReference type="EMBL" id="CALNXJ010000049">
    <property type="protein sequence ID" value="CAH3151666.1"/>
    <property type="molecule type" value="Genomic_DNA"/>
</dbReference>
<dbReference type="SUPFAM" id="SSF52540">
    <property type="entry name" value="P-loop containing nucleoside triphosphate hydrolases"/>
    <property type="match status" value="1"/>
</dbReference>
<dbReference type="InterPro" id="IPR025139">
    <property type="entry name" value="DUF4062"/>
</dbReference>
<keyword evidence="1" id="KW-0677">Repeat</keyword>